<organism evidence="2 3">
    <name type="scientific">Trichoderma asperellum (strain ATCC 204424 / CBS 433.97 / NBRC 101777)</name>
    <dbReference type="NCBI Taxonomy" id="1042311"/>
    <lineage>
        <taxon>Eukaryota</taxon>
        <taxon>Fungi</taxon>
        <taxon>Dikarya</taxon>
        <taxon>Ascomycota</taxon>
        <taxon>Pezizomycotina</taxon>
        <taxon>Sordariomycetes</taxon>
        <taxon>Hypocreomycetidae</taxon>
        <taxon>Hypocreales</taxon>
        <taxon>Hypocreaceae</taxon>
        <taxon>Trichoderma</taxon>
    </lineage>
</organism>
<evidence type="ECO:0000259" key="1">
    <source>
        <dbReference type="Pfam" id="PF12697"/>
    </source>
</evidence>
<dbReference type="STRING" id="1042311.A0A2T3YU53"/>
<name>A0A2T3YU53_TRIA4</name>
<evidence type="ECO:0000313" key="3">
    <source>
        <dbReference type="Proteomes" id="UP000240493"/>
    </source>
</evidence>
<evidence type="ECO:0000313" key="2">
    <source>
        <dbReference type="EMBL" id="PTB36103.1"/>
    </source>
</evidence>
<dbReference type="InterPro" id="IPR029058">
    <property type="entry name" value="AB_hydrolase_fold"/>
</dbReference>
<dbReference type="Pfam" id="PF12697">
    <property type="entry name" value="Abhydrolase_6"/>
    <property type="match status" value="1"/>
</dbReference>
<proteinExistence type="predicted"/>
<dbReference type="PANTHER" id="PTHR43798">
    <property type="entry name" value="MONOACYLGLYCEROL LIPASE"/>
    <property type="match status" value="1"/>
</dbReference>
<dbReference type="EMBL" id="KZ679271">
    <property type="protein sequence ID" value="PTB36103.1"/>
    <property type="molecule type" value="Genomic_DNA"/>
</dbReference>
<accession>A0A2T3YU53</accession>
<sequence>MATSEELPKAQFGPPLWLGNENEGLAYYVFNPEGTESILLLHGAMTGGTEWDLVLPHLSKRYHILAPDIPLHNRSRNIKLENPGIDTGNLLRDLVKGSAKGGQAHVVGLSMGAHIGRRLAVQCPEVVRTCFLSGFSQLDWIPWKGSLAYIVYAVEYVGAMVPKSWIDRIEHATDTETPHDLEHFKRVWNLMMDDRDVKGKSWEARTLVVAATKGGLVPTNDSIRDASALALLAQQKNPESAVVQNKTMRHGWSRQGPKLFAEAVMCWIENKPLPDSFEPI</sequence>
<dbReference type="PANTHER" id="PTHR43798:SF33">
    <property type="entry name" value="HYDROLASE, PUTATIVE (AFU_ORTHOLOGUE AFUA_2G14860)-RELATED"/>
    <property type="match status" value="1"/>
</dbReference>
<gene>
    <name evidence="2" type="ORF">M441DRAFT_62131</name>
</gene>
<reference evidence="2 3" key="1">
    <citation type="submission" date="2016-07" db="EMBL/GenBank/DDBJ databases">
        <title>Multiple horizontal gene transfer events from other fungi enriched the ability of initially mycotrophic Trichoderma (Ascomycota) to feed on dead plant biomass.</title>
        <authorList>
            <consortium name="DOE Joint Genome Institute"/>
            <person name="Aerts A."/>
            <person name="Atanasova L."/>
            <person name="Chenthamara K."/>
            <person name="Zhang J."/>
            <person name="Grujic M."/>
            <person name="Henrissat B."/>
            <person name="Kuo A."/>
            <person name="Salamov A."/>
            <person name="Lipzen A."/>
            <person name="Labutti K."/>
            <person name="Barry K."/>
            <person name="Miao Y."/>
            <person name="Rahimi M.J."/>
            <person name="Shen Q."/>
            <person name="Grigoriev I.V."/>
            <person name="Kubicek C.P."/>
            <person name="Druzhinina I.S."/>
        </authorList>
    </citation>
    <scope>NUCLEOTIDE SEQUENCE [LARGE SCALE GENOMIC DNA]</scope>
    <source>
        <strain evidence="2 3">CBS 433.97</strain>
    </source>
</reference>
<dbReference type="SUPFAM" id="SSF53474">
    <property type="entry name" value="alpha/beta-Hydrolases"/>
    <property type="match status" value="1"/>
</dbReference>
<protein>
    <recommendedName>
        <fullName evidence="1">AB hydrolase-1 domain-containing protein</fullName>
    </recommendedName>
</protein>
<dbReference type="AlphaFoldDB" id="A0A2T3YU53"/>
<dbReference type="InterPro" id="IPR050266">
    <property type="entry name" value="AB_hydrolase_sf"/>
</dbReference>
<dbReference type="InterPro" id="IPR000073">
    <property type="entry name" value="AB_hydrolase_1"/>
</dbReference>
<feature type="domain" description="AB hydrolase-1" evidence="1">
    <location>
        <begin position="38"/>
        <end position="173"/>
    </location>
</feature>
<dbReference type="OrthoDB" id="8119704at2759"/>
<dbReference type="Proteomes" id="UP000240493">
    <property type="component" value="Unassembled WGS sequence"/>
</dbReference>
<dbReference type="Gene3D" id="3.40.50.1820">
    <property type="entry name" value="alpha/beta hydrolase"/>
    <property type="match status" value="1"/>
</dbReference>
<dbReference type="GO" id="GO:0016020">
    <property type="term" value="C:membrane"/>
    <property type="evidence" value="ECO:0007669"/>
    <property type="project" value="TreeGrafter"/>
</dbReference>
<keyword evidence="3" id="KW-1185">Reference proteome</keyword>